<dbReference type="EMBL" id="UYWY01021636">
    <property type="protein sequence ID" value="VDM44577.1"/>
    <property type="molecule type" value="Genomic_DNA"/>
</dbReference>
<evidence type="ECO:0000256" key="1">
    <source>
        <dbReference type="ARBA" id="ARBA00000402"/>
    </source>
</evidence>
<feature type="coiled-coil region" evidence="11">
    <location>
        <begin position="52"/>
        <end position="103"/>
    </location>
</feature>
<organism evidence="16 17">
    <name type="scientific">Toxocara canis</name>
    <name type="common">Canine roundworm</name>
    <dbReference type="NCBI Taxonomy" id="6265"/>
    <lineage>
        <taxon>Eukaryota</taxon>
        <taxon>Metazoa</taxon>
        <taxon>Ecdysozoa</taxon>
        <taxon>Nematoda</taxon>
        <taxon>Chromadorea</taxon>
        <taxon>Rhabditida</taxon>
        <taxon>Spirurina</taxon>
        <taxon>Ascaridomorpha</taxon>
        <taxon>Ascaridoidea</taxon>
        <taxon>Toxocaridae</taxon>
        <taxon>Toxocara</taxon>
    </lineage>
</organism>
<sequence>MNLWCTAVVLLPGSFVGKANFAVLRPTKLSRLFASRSRRPPPPSDDTSEKIYEDLNQRIDKFRSELNKYARSSFRSRLAANSLSNLQAAINDMKEKQKKQETVNSTAAIPSNVTLEVLSNGTTHVRPCILIRTPFKVYLFNCPEGTTRFLPSLRLKSLNVCDIFATRGTWDHIGGISSVLLSKEQGAQLTRLHGPVDIKHFLECIRPFTDSDFVTTKYPAQVEERPLEMGSYKDAALTVHYLPVSGLRSATVDDRPQRDLNRPIKPVQGVDIAYLIKLNAAPRRVDPTKLIELRVPSGPIIGRLKNGESITLDDGRTIKPEDILFSESAKEDPNVLIVECVDLEAVESLRDNSLLQAKFFLFVFLLKIQQLLHFSVSRKFIRGEEKMNFVVHFTRRELFDCKEYNEWMDSFGAHCTHIVLNGSGPILPHIESIYRNHAILNHLNPNLFPPLLGSHFDGVVGQDDKCTKQEGNRLYAHPLQRFALRGSLNTEDPITIVLKQADLENKLTQTDAIKKIVSDFKNECMSMECSSEMPRISFLGTSSAVPSKYRNVSGYLLQLSDSSSLMVDCGEGSYEQRCVDILLSLNAVFITHAHQDHMNGLYTVIARRHEAFINTGVNYRPLVLVCNFNVLNPLRTYSRCFCDLESLVNVVNISTRSPAPRNRDNRFYCNFVVVTDTLMVYSRNRLRNRDISRLSGTMDVVKLMPRPLFSETEWGLRSILAVHHTRMANGFVFLDSAGRKIVFSGDTKPCDLLVEHGMNADLLIHEATFEDDHERDAALKKHSTMKQAVDVGVRMRAKHILLSHFSARYPKVPALPQYLDEVGNISVAVDNLSVRFGDLALLPKLVSVFRELYQEELFEIQLRMEQRTLKKQAEEEQKHKGAGDMIDVDRQLSSTRKRRAAGDPPV</sequence>
<feature type="region of interest" description="Disordered" evidence="12">
    <location>
        <begin position="870"/>
        <end position="906"/>
    </location>
</feature>
<keyword evidence="5" id="KW-0819">tRNA processing</keyword>
<evidence type="ECO:0000256" key="4">
    <source>
        <dbReference type="ARBA" id="ARBA00012477"/>
    </source>
</evidence>
<comment type="similarity">
    <text evidence="3">Belongs to the RNase Z family.</text>
</comment>
<dbReference type="InterPro" id="IPR027794">
    <property type="entry name" value="tRNase_Z_dom"/>
</dbReference>
<dbReference type="FunFam" id="3.60.15.10:FF:000135">
    <property type="entry name" value="Ribonuclease Z"/>
    <property type="match status" value="1"/>
</dbReference>
<dbReference type="AlphaFoldDB" id="A0A183UXN6"/>
<reference evidence="15 16" key="2">
    <citation type="submission" date="2018-11" db="EMBL/GenBank/DDBJ databases">
        <authorList>
            <consortium name="Pathogen Informatics"/>
        </authorList>
    </citation>
    <scope>NUCLEOTIDE SEQUENCE [LARGE SCALE GENOMIC DNA]</scope>
</reference>
<evidence type="ECO:0000256" key="11">
    <source>
        <dbReference type="SAM" id="Coils"/>
    </source>
</evidence>
<reference evidence="17" key="1">
    <citation type="submission" date="2016-06" db="UniProtKB">
        <authorList>
            <consortium name="WormBaseParasite"/>
        </authorList>
    </citation>
    <scope>IDENTIFICATION</scope>
</reference>
<keyword evidence="8" id="KW-0255">Endonuclease</keyword>
<keyword evidence="6" id="KW-0540">Nuclease</keyword>
<proteinExistence type="inferred from homology"/>
<dbReference type="InterPro" id="IPR036866">
    <property type="entry name" value="RibonucZ/Hydroxyglut_hydro"/>
</dbReference>
<dbReference type="WBParaSite" id="TCNE_0001325601-mRNA-1">
    <property type="protein sequence ID" value="TCNE_0001325601-mRNA-1"/>
    <property type="gene ID" value="TCNE_0001325601"/>
</dbReference>
<evidence type="ECO:0000256" key="6">
    <source>
        <dbReference type="ARBA" id="ARBA00022722"/>
    </source>
</evidence>
<name>A0A183UXN6_TOXCA</name>
<dbReference type="Pfam" id="PF12706">
    <property type="entry name" value="Lactamase_B_2"/>
    <property type="match status" value="1"/>
</dbReference>
<evidence type="ECO:0000313" key="17">
    <source>
        <dbReference type="WBParaSite" id="TCNE_0001325601-mRNA-1"/>
    </source>
</evidence>
<evidence type="ECO:0000256" key="7">
    <source>
        <dbReference type="ARBA" id="ARBA00022723"/>
    </source>
</evidence>
<evidence type="ECO:0000256" key="5">
    <source>
        <dbReference type="ARBA" id="ARBA00022694"/>
    </source>
</evidence>
<evidence type="ECO:0000259" key="14">
    <source>
        <dbReference type="Pfam" id="PF13691"/>
    </source>
</evidence>
<evidence type="ECO:0000313" key="15">
    <source>
        <dbReference type="EMBL" id="VDM44577.1"/>
    </source>
</evidence>
<keyword evidence="7" id="KW-0479">Metal-binding</keyword>
<keyword evidence="9" id="KW-0378">Hydrolase</keyword>
<feature type="compositionally biased region" description="Basic and acidic residues" evidence="12">
    <location>
        <begin position="870"/>
        <end position="890"/>
    </location>
</feature>
<evidence type="ECO:0000256" key="3">
    <source>
        <dbReference type="ARBA" id="ARBA00007823"/>
    </source>
</evidence>
<dbReference type="GO" id="GO:0042781">
    <property type="term" value="F:3'-tRNA processing endoribonuclease activity"/>
    <property type="evidence" value="ECO:0007669"/>
    <property type="project" value="UniProtKB-EC"/>
</dbReference>
<dbReference type="InterPro" id="IPR001279">
    <property type="entry name" value="Metallo-B-lactamas"/>
</dbReference>
<keyword evidence="11" id="KW-0175">Coiled coil</keyword>
<evidence type="ECO:0000313" key="16">
    <source>
        <dbReference type="Proteomes" id="UP000050794"/>
    </source>
</evidence>
<dbReference type="Proteomes" id="UP000050794">
    <property type="component" value="Unassembled WGS sequence"/>
</dbReference>
<dbReference type="Pfam" id="PF23023">
    <property type="entry name" value="Anti-Pycsar_Apyc1"/>
    <property type="match status" value="1"/>
</dbReference>
<accession>A0A183UXN6</accession>
<keyword evidence="10" id="KW-0862">Zinc</keyword>
<evidence type="ECO:0000256" key="9">
    <source>
        <dbReference type="ARBA" id="ARBA00022801"/>
    </source>
</evidence>
<feature type="domain" description="Metallo-beta-lactamase" evidence="13">
    <location>
        <begin position="725"/>
        <end position="805"/>
    </location>
</feature>
<dbReference type="GO" id="GO:0005739">
    <property type="term" value="C:mitochondrion"/>
    <property type="evidence" value="ECO:0007669"/>
    <property type="project" value="TreeGrafter"/>
</dbReference>
<feature type="domain" description="tRNase Z endonuclease" evidence="14">
    <location>
        <begin position="122"/>
        <end position="175"/>
    </location>
</feature>
<evidence type="ECO:0000256" key="12">
    <source>
        <dbReference type="SAM" id="MobiDB-lite"/>
    </source>
</evidence>
<dbReference type="InterPro" id="IPR047151">
    <property type="entry name" value="RNZ2-like"/>
</dbReference>
<dbReference type="SUPFAM" id="SSF56281">
    <property type="entry name" value="Metallo-hydrolase/oxidoreductase"/>
    <property type="match status" value="2"/>
</dbReference>
<dbReference type="Gene3D" id="3.60.15.10">
    <property type="entry name" value="Ribonuclease Z/Hydroxyacylglutathione hydrolase-like"/>
    <property type="match status" value="2"/>
</dbReference>
<gene>
    <name evidence="15" type="ORF">TCNE_LOCUS13256</name>
</gene>
<evidence type="ECO:0000259" key="13">
    <source>
        <dbReference type="Pfam" id="PF12706"/>
    </source>
</evidence>
<dbReference type="PANTHER" id="PTHR12553:SF49">
    <property type="entry name" value="ZINC PHOSPHODIESTERASE ELAC PROTEIN 2"/>
    <property type="match status" value="1"/>
</dbReference>
<dbReference type="GO" id="GO:0046872">
    <property type="term" value="F:metal ion binding"/>
    <property type="evidence" value="ECO:0007669"/>
    <property type="project" value="UniProtKB-KW"/>
</dbReference>
<protein>
    <recommendedName>
        <fullName evidence="4">ribonuclease Z</fullName>
        <ecNumber evidence="4">3.1.26.11</ecNumber>
    </recommendedName>
</protein>
<evidence type="ECO:0000256" key="10">
    <source>
        <dbReference type="ARBA" id="ARBA00022833"/>
    </source>
</evidence>
<evidence type="ECO:0000256" key="2">
    <source>
        <dbReference type="ARBA" id="ARBA00001947"/>
    </source>
</evidence>
<comment type="catalytic activity">
    <reaction evidence="1">
        <text>Endonucleolytic cleavage of RNA, removing extra 3' nucleotides from tRNA precursor, generating 3' termini of tRNAs. A 3'-hydroxy group is left at the tRNA terminus and a 5'-phosphoryl group is left at the trailer molecule.</text>
        <dbReference type="EC" id="3.1.26.11"/>
    </reaction>
</comment>
<dbReference type="EC" id="3.1.26.11" evidence="4"/>
<evidence type="ECO:0000256" key="8">
    <source>
        <dbReference type="ARBA" id="ARBA00022759"/>
    </source>
</evidence>
<comment type="cofactor">
    <cofactor evidence="2">
        <name>Zn(2+)</name>
        <dbReference type="ChEBI" id="CHEBI:29105"/>
    </cofactor>
</comment>
<keyword evidence="16" id="KW-1185">Reference proteome</keyword>
<dbReference type="GO" id="GO:1990180">
    <property type="term" value="P:mitochondrial tRNA 3'-end processing"/>
    <property type="evidence" value="ECO:0007669"/>
    <property type="project" value="TreeGrafter"/>
</dbReference>
<dbReference type="PANTHER" id="PTHR12553">
    <property type="entry name" value="ZINC PHOSPHODIESTERASE ELAC PROTEIN 2"/>
    <property type="match status" value="1"/>
</dbReference>
<dbReference type="Pfam" id="PF13691">
    <property type="entry name" value="Lactamase_B_4"/>
    <property type="match status" value="1"/>
</dbReference>